<dbReference type="OrthoDB" id="9794187at2"/>
<organism evidence="2 3">
    <name type="scientific">Nocardioides luteus</name>
    <dbReference type="NCBI Taxonomy" id="1844"/>
    <lineage>
        <taxon>Bacteria</taxon>
        <taxon>Bacillati</taxon>
        <taxon>Actinomycetota</taxon>
        <taxon>Actinomycetes</taxon>
        <taxon>Propionibacteriales</taxon>
        <taxon>Nocardioidaceae</taxon>
        <taxon>Nocardioides</taxon>
    </lineage>
</organism>
<dbReference type="SUPFAM" id="SSF100950">
    <property type="entry name" value="NagB/RpiA/CoA transferase-like"/>
    <property type="match status" value="1"/>
</dbReference>
<dbReference type="InterPro" id="IPR024185">
    <property type="entry name" value="FTHF_cligase-like_sf"/>
</dbReference>
<name>A0A1J4MZA2_9ACTN</name>
<dbReference type="AlphaFoldDB" id="A0A1J4MZA2"/>
<accession>A0A1J4MZA2</accession>
<reference evidence="2" key="1">
    <citation type="submission" date="2016-10" db="EMBL/GenBank/DDBJ databases">
        <title>Draft Genome Sequence of Nocardioides luteus Strain BAFB, an Alkane-Degrading Bacterium Isolated from JP-7 Polluted Soil.</title>
        <authorList>
            <person name="Brown L."/>
            <person name="Ruiz O.N."/>
            <person name="Gunasekera T."/>
        </authorList>
    </citation>
    <scope>NUCLEOTIDE SEQUENCE [LARGE SCALE GENOMIC DNA]</scope>
    <source>
        <strain evidence="2">BAFB</strain>
    </source>
</reference>
<dbReference type="Pfam" id="PF02589">
    <property type="entry name" value="LUD_dom"/>
    <property type="match status" value="1"/>
</dbReference>
<evidence type="ECO:0000313" key="2">
    <source>
        <dbReference type="EMBL" id="OIJ24007.1"/>
    </source>
</evidence>
<protein>
    <submittedName>
        <fullName evidence="2">Lactate utilization protein C</fullName>
    </submittedName>
</protein>
<sequence>MTDARTEILARVREALAGSAVEPAPPSARRDLASVATPEVVDLFAERVADYRAVVERCGADDLEDRIAAALPAGQVIVPSGLSVRVADAIVDDGTLTAAELDRIAAVVTEARVGIAETGTIVLDHTPDQGRRAISLVPDTHICVVREDQVVPDVPDAIALLDPARPLTWISGPSATSDIELDRVEGVHGPRTLHVLITHPE</sequence>
<dbReference type="Gene3D" id="3.40.50.10420">
    <property type="entry name" value="NagB/RpiA/CoA transferase-like"/>
    <property type="match status" value="1"/>
</dbReference>
<dbReference type="Proteomes" id="UP000033772">
    <property type="component" value="Unassembled WGS sequence"/>
</dbReference>
<dbReference type="InterPro" id="IPR003741">
    <property type="entry name" value="LUD_dom"/>
</dbReference>
<proteinExistence type="predicted"/>
<dbReference type="PANTHER" id="PTHR43682:SF1">
    <property type="entry name" value="LACTATE UTILIZATION PROTEIN C"/>
    <property type="match status" value="1"/>
</dbReference>
<evidence type="ECO:0000313" key="3">
    <source>
        <dbReference type="Proteomes" id="UP000033772"/>
    </source>
</evidence>
<dbReference type="PANTHER" id="PTHR43682">
    <property type="entry name" value="LACTATE UTILIZATION PROTEIN C"/>
    <property type="match status" value="1"/>
</dbReference>
<dbReference type="EMBL" id="JZDQ02000048">
    <property type="protein sequence ID" value="OIJ24007.1"/>
    <property type="molecule type" value="Genomic_DNA"/>
</dbReference>
<gene>
    <name evidence="2" type="ORF">UG56_024925</name>
</gene>
<evidence type="ECO:0000259" key="1">
    <source>
        <dbReference type="Pfam" id="PF02589"/>
    </source>
</evidence>
<keyword evidence="3" id="KW-1185">Reference proteome</keyword>
<comment type="caution">
    <text evidence="2">The sequence shown here is derived from an EMBL/GenBank/DDBJ whole genome shotgun (WGS) entry which is preliminary data.</text>
</comment>
<dbReference type="STRING" id="1844.UG56_024925"/>
<dbReference type="RefSeq" id="WP_045551408.1">
    <property type="nucleotide sequence ID" value="NZ_JZDQ02000048.1"/>
</dbReference>
<dbReference type="InterPro" id="IPR037171">
    <property type="entry name" value="NagB/RpiA_transferase-like"/>
</dbReference>
<feature type="domain" description="LUD" evidence="1">
    <location>
        <begin position="95"/>
        <end position="197"/>
    </location>
</feature>